<name>A0A9D4D1V1_DREPO</name>
<dbReference type="EMBL" id="JAIWYP010000011">
    <property type="protein sequence ID" value="KAH3737252.1"/>
    <property type="molecule type" value="Genomic_DNA"/>
</dbReference>
<keyword evidence="2" id="KW-1185">Reference proteome</keyword>
<evidence type="ECO:0000313" key="1">
    <source>
        <dbReference type="EMBL" id="KAH3737252.1"/>
    </source>
</evidence>
<reference evidence="1" key="1">
    <citation type="journal article" date="2019" name="bioRxiv">
        <title>The Genome of the Zebra Mussel, Dreissena polymorpha: A Resource for Invasive Species Research.</title>
        <authorList>
            <person name="McCartney M.A."/>
            <person name="Auch B."/>
            <person name="Kono T."/>
            <person name="Mallez S."/>
            <person name="Zhang Y."/>
            <person name="Obille A."/>
            <person name="Becker A."/>
            <person name="Abrahante J.E."/>
            <person name="Garbe J."/>
            <person name="Badalamenti J.P."/>
            <person name="Herman A."/>
            <person name="Mangelson H."/>
            <person name="Liachko I."/>
            <person name="Sullivan S."/>
            <person name="Sone E.D."/>
            <person name="Koren S."/>
            <person name="Silverstein K.A.T."/>
            <person name="Beckman K.B."/>
            <person name="Gohl D.M."/>
        </authorList>
    </citation>
    <scope>NUCLEOTIDE SEQUENCE</scope>
    <source>
        <strain evidence="1">Duluth1</strain>
        <tissue evidence="1">Whole animal</tissue>
    </source>
</reference>
<evidence type="ECO:0000313" key="2">
    <source>
        <dbReference type="Proteomes" id="UP000828390"/>
    </source>
</evidence>
<sequence>MAPFEDPELPLPRVLHVTPAGQLLVSGWLSGTIIQVDSEGKRLATLTTKSNEVCKPLSVCYSRHTSPIFVGQEENDKILVFRVE</sequence>
<accession>A0A9D4D1V1</accession>
<protein>
    <submittedName>
        <fullName evidence="1">Uncharacterized protein</fullName>
    </submittedName>
</protein>
<gene>
    <name evidence="1" type="ORF">DPMN_043835</name>
</gene>
<comment type="caution">
    <text evidence="1">The sequence shown here is derived from an EMBL/GenBank/DDBJ whole genome shotgun (WGS) entry which is preliminary data.</text>
</comment>
<dbReference type="AlphaFoldDB" id="A0A9D4D1V1"/>
<proteinExistence type="predicted"/>
<dbReference type="Proteomes" id="UP000828390">
    <property type="component" value="Unassembled WGS sequence"/>
</dbReference>
<reference evidence="1" key="2">
    <citation type="submission" date="2020-11" db="EMBL/GenBank/DDBJ databases">
        <authorList>
            <person name="McCartney M.A."/>
            <person name="Auch B."/>
            <person name="Kono T."/>
            <person name="Mallez S."/>
            <person name="Becker A."/>
            <person name="Gohl D.M."/>
            <person name="Silverstein K.A.T."/>
            <person name="Koren S."/>
            <person name="Bechman K.B."/>
            <person name="Herman A."/>
            <person name="Abrahante J.E."/>
            <person name="Garbe J."/>
        </authorList>
    </citation>
    <scope>NUCLEOTIDE SEQUENCE</scope>
    <source>
        <strain evidence="1">Duluth1</strain>
        <tissue evidence="1">Whole animal</tissue>
    </source>
</reference>
<organism evidence="1 2">
    <name type="scientific">Dreissena polymorpha</name>
    <name type="common">Zebra mussel</name>
    <name type="synonym">Mytilus polymorpha</name>
    <dbReference type="NCBI Taxonomy" id="45954"/>
    <lineage>
        <taxon>Eukaryota</taxon>
        <taxon>Metazoa</taxon>
        <taxon>Spiralia</taxon>
        <taxon>Lophotrochozoa</taxon>
        <taxon>Mollusca</taxon>
        <taxon>Bivalvia</taxon>
        <taxon>Autobranchia</taxon>
        <taxon>Heteroconchia</taxon>
        <taxon>Euheterodonta</taxon>
        <taxon>Imparidentia</taxon>
        <taxon>Neoheterodontei</taxon>
        <taxon>Myida</taxon>
        <taxon>Dreissenoidea</taxon>
        <taxon>Dreissenidae</taxon>
        <taxon>Dreissena</taxon>
    </lineage>
</organism>
<dbReference type="SUPFAM" id="SSF63829">
    <property type="entry name" value="Calcium-dependent phosphotriesterase"/>
    <property type="match status" value="1"/>
</dbReference>